<gene>
    <name evidence="3" type="primary">K07146</name>
    <name evidence="3" type="ORF">TSPGSL018_12283</name>
    <name evidence="4" type="ORF">TSPGSL018_25530</name>
</gene>
<dbReference type="SMART" id="SM00450">
    <property type="entry name" value="RHOD"/>
    <property type="match status" value="1"/>
</dbReference>
<dbReference type="InterPro" id="IPR040503">
    <property type="entry name" value="TRHO_N"/>
</dbReference>
<dbReference type="InterPro" id="IPR001763">
    <property type="entry name" value="Rhodanese-like_dom"/>
</dbReference>
<dbReference type="AlphaFoldDB" id="A0A061R8J1"/>
<dbReference type="Gene3D" id="3.40.250.10">
    <property type="entry name" value="Rhodanese-like domain"/>
    <property type="match status" value="1"/>
</dbReference>
<evidence type="ECO:0000313" key="3">
    <source>
        <dbReference type="EMBL" id="JAC66990.1"/>
    </source>
</evidence>
<dbReference type="PROSITE" id="PS50206">
    <property type="entry name" value="RHODANESE_3"/>
    <property type="match status" value="1"/>
</dbReference>
<feature type="region of interest" description="Disordered" evidence="1">
    <location>
        <begin position="428"/>
        <end position="466"/>
    </location>
</feature>
<evidence type="ECO:0000313" key="4">
    <source>
        <dbReference type="EMBL" id="JAC74593.1"/>
    </source>
</evidence>
<dbReference type="PANTHER" id="PTHR43268">
    <property type="entry name" value="THIOSULFATE SULFURTRANSFERASE/RHODANESE-LIKE DOMAIN-CONTAINING PROTEIN 2"/>
    <property type="match status" value="1"/>
</dbReference>
<feature type="domain" description="Rhodanese" evidence="2">
    <location>
        <begin position="235"/>
        <end position="332"/>
    </location>
</feature>
<accession>A0A061R8J1</accession>
<dbReference type="InterPro" id="IPR036873">
    <property type="entry name" value="Rhodanese-like_dom_sf"/>
</dbReference>
<dbReference type="EMBL" id="GBEZ01019588">
    <property type="protein sequence ID" value="JAC66990.1"/>
    <property type="molecule type" value="Transcribed_RNA"/>
</dbReference>
<dbReference type="InterPro" id="IPR020936">
    <property type="entry name" value="TrhO"/>
</dbReference>
<dbReference type="Gene3D" id="3.30.70.100">
    <property type="match status" value="1"/>
</dbReference>
<dbReference type="InterPro" id="IPR022111">
    <property type="entry name" value="Rhodanese_C"/>
</dbReference>
<name>A0A061R8J1_9CHLO</name>
<reference evidence="3" key="1">
    <citation type="submission" date="2014-05" db="EMBL/GenBank/DDBJ databases">
        <title>The transcriptome of the halophilic microalga Tetraselmis sp. GSL018 isolated from the Great Salt Lake, Utah.</title>
        <authorList>
            <person name="Jinkerson R.E."/>
            <person name="D'Adamo S."/>
            <person name="Posewitz M.C."/>
        </authorList>
    </citation>
    <scope>NUCLEOTIDE SEQUENCE</scope>
    <source>
        <strain evidence="3">GSL018</strain>
    </source>
</reference>
<dbReference type="SUPFAM" id="SSF52821">
    <property type="entry name" value="Rhodanese/Cell cycle control phosphatase"/>
    <property type="match status" value="1"/>
</dbReference>
<feature type="compositionally biased region" description="Low complexity" evidence="1">
    <location>
        <begin position="453"/>
        <end position="466"/>
    </location>
</feature>
<protein>
    <submittedName>
        <fullName evidence="3">UPF0176 protein</fullName>
    </submittedName>
</protein>
<dbReference type="Pfam" id="PF17773">
    <property type="entry name" value="UPF0176_N"/>
    <property type="match status" value="1"/>
</dbReference>
<dbReference type="PANTHER" id="PTHR43268:SF3">
    <property type="entry name" value="RHODANESE-LIKE DOMAIN-CONTAINING PROTEIN 7-RELATED"/>
    <property type="match status" value="1"/>
</dbReference>
<proteinExistence type="predicted"/>
<dbReference type="Pfam" id="PF12368">
    <property type="entry name" value="Rhodanese_C"/>
    <property type="match status" value="1"/>
</dbReference>
<evidence type="ECO:0000256" key="1">
    <source>
        <dbReference type="SAM" id="MobiDB-lite"/>
    </source>
</evidence>
<evidence type="ECO:0000259" key="2">
    <source>
        <dbReference type="PROSITE" id="PS50206"/>
    </source>
</evidence>
<organism evidence="3">
    <name type="scientific">Tetraselmis sp. GSL018</name>
    <dbReference type="NCBI Taxonomy" id="582737"/>
    <lineage>
        <taxon>Eukaryota</taxon>
        <taxon>Viridiplantae</taxon>
        <taxon>Chlorophyta</taxon>
        <taxon>core chlorophytes</taxon>
        <taxon>Chlorodendrophyceae</taxon>
        <taxon>Chlorodendrales</taxon>
        <taxon>Chlorodendraceae</taxon>
        <taxon>Tetraselmis</taxon>
    </lineage>
</organism>
<dbReference type="Pfam" id="PF00581">
    <property type="entry name" value="Rhodanese"/>
    <property type="match status" value="1"/>
</dbReference>
<dbReference type="EMBL" id="GBEZ01011171">
    <property type="protein sequence ID" value="JAC74593.1"/>
    <property type="molecule type" value="Transcribed_RNA"/>
</dbReference>
<sequence length="466" mass="51732">MRFVFTRAELLRPSLLQPAIERWGGCCRRLSLRVKCSDGFRETSIFGANNLISYVPRAHIRARNCYAWKSYLRNLGIRASGQDDISASSKYCEGTLQDPYRVINFYHLVDLGEAEAEAERHRDFIEQNRLDLRGRIYVTPQGVNAQYSGTVWDAHRYVDWLRGQAAFAGLSFSSDPVRAHAFPKLRLKHKRHLISLKGGHGHLPVTDPEARAKKLSPGEWREMLADSVRGSGLDEVKRAVVLDVRNDYEWDAGHFEGAARPVEGEFRETPTGAEAPPHLRGVDKDTPVMMYCTGGIRCDIYSVALREQGFTNLYTLEGGVANYLRTEGGDLWNGSLFVFDSRMAVPGDLREGSTRELSAAVPCQLCGSPNPAPPHLNCANIDCNKLFIACGECKQRLRGCCCEACMDAPRLLRPLKESGCYGSWTEYSTGPESEKAIASGRGDGRLRRRAKRSAAAADEPEAAIAG</sequence>